<evidence type="ECO:0000313" key="1">
    <source>
        <dbReference type="EMBL" id="EEF68781.1"/>
    </source>
</evidence>
<reference evidence="1 2" key="1">
    <citation type="submission" date="2008-12" db="EMBL/GenBank/DDBJ databases">
        <authorList>
            <person name="Fulton L."/>
            <person name="Clifton S."/>
            <person name="Fulton B."/>
            <person name="Xu J."/>
            <person name="Minx P."/>
            <person name="Pepin K.H."/>
            <person name="Johnson M."/>
            <person name="Bhonagiri V."/>
            <person name="Nash W.E."/>
            <person name="Mardis E.R."/>
            <person name="Wilson R.K."/>
        </authorList>
    </citation>
    <scope>NUCLEOTIDE SEQUENCE [LARGE SCALE GENOMIC DNA]</scope>
    <source>
        <strain evidence="1 2">DSM 12042</strain>
    </source>
</reference>
<dbReference type="AlphaFoldDB" id="B9Y5I5"/>
<gene>
    <name evidence="1" type="ORF">HOLDEFILI_01067</name>
</gene>
<organism evidence="1 2">
    <name type="scientific">Holdemania filiformis DSM 12042</name>
    <dbReference type="NCBI Taxonomy" id="545696"/>
    <lineage>
        <taxon>Bacteria</taxon>
        <taxon>Bacillati</taxon>
        <taxon>Bacillota</taxon>
        <taxon>Erysipelotrichia</taxon>
        <taxon>Erysipelotrichales</taxon>
        <taxon>Erysipelotrichaceae</taxon>
        <taxon>Holdemania</taxon>
    </lineage>
</organism>
<protein>
    <submittedName>
        <fullName evidence="1">Uncharacterized protein</fullName>
    </submittedName>
</protein>
<dbReference type="STRING" id="545696.HOLDEFILI_01067"/>
<evidence type="ECO:0000313" key="2">
    <source>
        <dbReference type="Proteomes" id="UP000005950"/>
    </source>
</evidence>
<dbReference type="HOGENOM" id="CLU_3099626_0_0_9"/>
<sequence>MYVDSTGKIRNLSAGRFRSDFFVCEFAKAIEEERILVQFRILPYPFRVLGV</sequence>
<name>B9Y5I5_9FIRM</name>
<reference evidence="1 2" key="2">
    <citation type="submission" date="2009-02" db="EMBL/GenBank/DDBJ databases">
        <title>Draft genome sequence of Holdemania filiformis DSM 12042.</title>
        <authorList>
            <person name="Sudarsanam P."/>
            <person name="Ley R."/>
            <person name="Guruge J."/>
            <person name="Turnbaugh P.J."/>
            <person name="Mahowald M."/>
            <person name="Liep D."/>
            <person name="Gordon J."/>
        </authorList>
    </citation>
    <scope>NUCLEOTIDE SEQUENCE [LARGE SCALE GENOMIC DNA]</scope>
    <source>
        <strain evidence="1 2">DSM 12042</strain>
    </source>
</reference>
<proteinExistence type="predicted"/>
<comment type="caution">
    <text evidence="1">The sequence shown here is derived from an EMBL/GenBank/DDBJ whole genome shotgun (WGS) entry which is preliminary data.</text>
</comment>
<accession>B9Y5I5</accession>
<dbReference type="EMBL" id="ACCF01000059">
    <property type="protein sequence ID" value="EEF68781.1"/>
    <property type="molecule type" value="Genomic_DNA"/>
</dbReference>
<dbReference type="Proteomes" id="UP000005950">
    <property type="component" value="Unassembled WGS sequence"/>
</dbReference>